<dbReference type="EMBL" id="JAPNNL010000109">
    <property type="protein sequence ID" value="MDA0636509.1"/>
    <property type="molecule type" value="Genomic_DNA"/>
</dbReference>
<feature type="signal peptide" evidence="1">
    <location>
        <begin position="1"/>
        <end position="22"/>
    </location>
</feature>
<evidence type="ECO:0000256" key="1">
    <source>
        <dbReference type="SAM" id="SignalP"/>
    </source>
</evidence>
<feature type="chain" id="PRO_5046625901" description="Lipoprotein" evidence="1">
    <location>
        <begin position="23"/>
        <end position="132"/>
    </location>
</feature>
<gene>
    <name evidence="2" type="ORF">OUY22_24100</name>
</gene>
<proteinExistence type="predicted"/>
<sequence>MNRILALALLLPVLAACRQAPAAGGSYSTGGDPDDAPCARVVSAIGYAELLLKPAGQEDAQHFEDAVLGRLAEVRGITLQFGPRLPASLGDAVRTVEATTESLSTAAVPRPRQVALLKEYRTAAERIERTCG</sequence>
<evidence type="ECO:0008006" key="4">
    <source>
        <dbReference type="Google" id="ProtNLM"/>
    </source>
</evidence>
<protein>
    <recommendedName>
        <fullName evidence="4">Lipoprotein</fullName>
    </recommendedName>
</protein>
<keyword evidence="3" id="KW-1185">Reference proteome</keyword>
<accession>A0ABT4SH18</accession>
<dbReference type="RefSeq" id="WP_270157396.1">
    <property type="nucleotide sequence ID" value="NZ_JAPNNL010000109.1"/>
</dbReference>
<dbReference type="Proteomes" id="UP001144036">
    <property type="component" value="Unassembled WGS sequence"/>
</dbReference>
<reference evidence="2" key="1">
    <citation type="submission" date="2022-11" db="EMBL/GenBank/DDBJ databases">
        <title>Nonomuraea corallina sp. nov., a new species of the genus Nonomuraea isolated from sea side sediment in Thai sea.</title>
        <authorList>
            <person name="Ngamcharungchit C."/>
            <person name="Matsumoto A."/>
            <person name="Suriyachadkun C."/>
            <person name="Panbangred W."/>
            <person name="Inahashi Y."/>
            <person name="Intra B."/>
        </authorList>
    </citation>
    <scope>NUCLEOTIDE SEQUENCE</scope>
    <source>
        <strain evidence="2">MCN248</strain>
    </source>
</reference>
<keyword evidence="1" id="KW-0732">Signal</keyword>
<organism evidence="2 3">
    <name type="scientific">Nonomuraea corallina</name>
    <dbReference type="NCBI Taxonomy" id="2989783"/>
    <lineage>
        <taxon>Bacteria</taxon>
        <taxon>Bacillati</taxon>
        <taxon>Actinomycetota</taxon>
        <taxon>Actinomycetes</taxon>
        <taxon>Streptosporangiales</taxon>
        <taxon>Streptosporangiaceae</taxon>
        <taxon>Nonomuraea</taxon>
    </lineage>
</organism>
<comment type="caution">
    <text evidence="2">The sequence shown here is derived from an EMBL/GenBank/DDBJ whole genome shotgun (WGS) entry which is preliminary data.</text>
</comment>
<evidence type="ECO:0000313" key="3">
    <source>
        <dbReference type="Proteomes" id="UP001144036"/>
    </source>
</evidence>
<evidence type="ECO:0000313" key="2">
    <source>
        <dbReference type="EMBL" id="MDA0636509.1"/>
    </source>
</evidence>
<name>A0ABT4SH18_9ACTN</name>
<dbReference type="PROSITE" id="PS51257">
    <property type="entry name" value="PROKAR_LIPOPROTEIN"/>
    <property type="match status" value="1"/>
</dbReference>